<name>A0A841F841_9ACTN</name>
<organism evidence="1 2">
    <name type="scientific">Phytomonospora endophytica</name>
    <dbReference type="NCBI Taxonomy" id="714109"/>
    <lineage>
        <taxon>Bacteria</taxon>
        <taxon>Bacillati</taxon>
        <taxon>Actinomycetota</taxon>
        <taxon>Actinomycetes</taxon>
        <taxon>Micromonosporales</taxon>
        <taxon>Micromonosporaceae</taxon>
        <taxon>Phytomonospora</taxon>
    </lineage>
</organism>
<accession>A0A841F841</accession>
<dbReference type="Pfam" id="PF06224">
    <property type="entry name" value="AlkZ-like"/>
    <property type="match status" value="1"/>
</dbReference>
<evidence type="ECO:0008006" key="3">
    <source>
        <dbReference type="Google" id="ProtNLM"/>
    </source>
</evidence>
<keyword evidence="2" id="KW-1185">Reference proteome</keyword>
<proteinExistence type="predicted"/>
<reference evidence="1 2" key="1">
    <citation type="submission" date="2020-08" db="EMBL/GenBank/DDBJ databases">
        <title>Genomic Encyclopedia of Type Strains, Phase IV (KMG-IV): sequencing the most valuable type-strain genomes for metagenomic binning, comparative biology and taxonomic classification.</title>
        <authorList>
            <person name="Goeker M."/>
        </authorList>
    </citation>
    <scope>NUCLEOTIDE SEQUENCE [LARGE SCALE GENOMIC DNA]</scope>
    <source>
        <strain evidence="1 2">YIM 65646</strain>
    </source>
</reference>
<dbReference type="PANTHER" id="PTHR38479">
    <property type="entry name" value="LMO0824 PROTEIN"/>
    <property type="match status" value="1"/>
</dbReference>
<dbReference type="InterPro" id="IPR009351">
    <property type="entry name" value="AlkZ-like"/>
</dbReference>
<sequence>MTTTGPLITLDRLRAFGARRQGLGGPGFASVTEAVLGTGGVYGSSPTCYLSLAARIEGFVLADLDRELYDTRAVVRLRAQRQMAYVQPVGELPMFLAAARPGPKGVPTVLRQMGAEYADYEAAANRVEAVMTGREPMSVAEIRAELDEEHLRLVVALMTRETRLVRTRPRGSWRSDGYGYARWSDWVGEPVAELGEAAARTDLARRYLSVLGPATPADLRWWAGWTAGETKAALAALAGETTPVRLQYPDGDAEALVLSADLPELEDAAPLSGVRLLPMWDAYPMGHKDRRRIVAPDRHGQVIDPVGNATSMILAEGEAAGVWQGD</sequence>
<evidence type="ECO:0000313" key="2">
    <source>
        <dbReference type="Proteomes" id="UP000548476"/>
    </source>
</evidence>
<dbReference type="Proteomes" id="UP000548476">
    <property type="component" value="Unassembled WGS sequence"/>
</dbReference>
<gene>
    <name evidence="1" type="ORF">HNR73_000228</name>
</gene>
<dbReference type="RefSeq" id="WP_184785294.1">
    <property type="nucleotide sequence ID" value="NZ_BONT01000111.1"/>
</dbReference>
<evidence type="ECO:0000313" key="1">
    <source>
        <dbReference type="EMBL" id="MBB6032386.1"/>
    </source>
</evidence>
<protein>
    <recommendedName>
        <fullName evidence="3">Winged helix DNA-binding domain-containing protein</fullName>
    </recommendedName>
</protein>
<dbReference type="AlphaFoldDB" id="A0A841F841"/>
<dbReference type="PANTHER" id="PTHR38479:SF2">
    <property type="entry name" value="WINGED HELIX DNA-BINDING DOMAIN-CONTAINING PROTEIN"/>
    <property type="match status" value="1"/>
</dbReference>
<dbReference type="EMBL" id="JACHGT010000001">
    <property type="protein sequence ID" value="MBB6032386.1"/>
    <property type="molecule type" value="Genomic_DNA"/>
</dbReference>
<comment type="caution">
    <text evidence="1">The sequence shown here is derived from an EMBL/GenBank/DDBJ whole genome shotgun (WGS) entry which is preliminary data.</text>
</comment>